<dbReference type="InterPro" id="IPR023298">
    <property type="entry name" value="ATPase_P-typ_TM_dom_sf"/>
</dbReference>
<name>A0ABV5UQA7_9MICC</name>
<evidence type="ECO:0000259" key="1">
    <source>
        <dbReference type="Pfam" id="PF00690"/>
    </source>
</evidence>
<accession>A0ABV5UQA7</accession>
<dbReference type="EMBL" id="JBHMBH010000025">
    <property type="protein sequence ID" value="MFB9714707.1"/>
    <property type="molecule type" value="Genomic_DNA"/>
</dbReference>
<protein>
    <submittedName>
        <fullName evidence="2">Cation-transporting P-type ATPase</fullName>
    </submittedName>
</protein>
<dbReference type="SUPFAM" id="SSF81665">
    <property type="entry name" value="Calcium ATPase, transmembrane domain M"/>
    <property type="match status" value="1"/>
</dbReference>
<feature type="domain" description="Cation-transporting P-type ATPase N-terminal" evidence="1">
    <location>
        <begin position="24"/>
        <end position="58"/>
    </location>
</feature>
<proteinExistence type="predicted"/>
<dbReference type="InterPro" id="IPR004014">
    <property type="entry name" value="ATPase_P-typ_cation-transptr_N"/>
</dbReference>
<evidence type="ECO:0000313" key="3">
    <source>
        <dbReference type="Proteomes" id="UP001589536"/>
    </source>
</evidence>
<dbReference type="Pfam" id="PF00690">
    <property type="entry name" value="Cation_ATPase_N"/>
    <property type="match status" value="1"/>
</dbReference>
<evidence type="ECO:0000313" key="2">
    <source>
        <dbReference type="EMBL" id="MFB9714707.1"/>
    </source>
</evidence>
<dbReference type="RefSeq" id="WP_345048489.1">
    <property type="nucleotide sequence ID" value="NZ_BAABED010000001.1"/>
</dbReference>
<keyword evidence="3" id="KW-1185">Reference proteome</keyword>
<gene>
    <name evidence="2" type="ORF">ACFFPI_11300</name>
</gene>
<reference evidence="2 3" key="1">
    <citation type="submission" date="2024-09" db="EMBL/GenBank/DDBJ databases">
        <authorList>
            <person name="Sun Q."/>
            <person name="Mori K."/>
        </authorList>
    </citation>
    <scope>NUCLEOTIDE SEQUENCE [LARGE SCALE GENOMIC DNA]</scope>
    <source>
        <strain evidence="2 3">JCM 13519</strain>
    </source>
</reference>
<organism evidence="2 3">
    <name type="scientific">Arthrobacter methylotrophus</name>
    <dbReference type="NCBI Taxonomy" id="121291"/>
    <lineage>
        <taxon>Bacteria</taxon>
        <taxon>Bacillati</taxon>
        <taxon>Actinomycetota</taxon>
        <taxon>Actinomycetes</taxon>
        <taxon>Micrococcales</taxon>
        <taxon>Micrococcaceae</taxon>
        <taxon>Arthrobacter</taxon>
    </lineage>
</organism>
<sequence length="86" mass="9264">MSDLKLQERRSMQLPITEAACLHPDQVLEQLGSSPAGLTNQEAAARLTQLGPDAVRTHRANGWAVLGWLFANSAPNEGPENPPNHA</sequence>
<dbReference type="Proteomes" id="UP001589536">
    <property type="component" value="Unassembled WGS sequence"/>
</dbReference>
<comment type="caution">
    <text evidence="2">The sequence shown here is derived from an EMBL/GenBank/DDBJ whole genome shotgun (WGS) entry which is preliminary data.</text>
</comment>